<dbReference type="InterPro" id="IPR003838">
    <property type="entry name" value="ABC3_permease_C"/>
</dbReference>
<evidence type="ECO:0000313" key="9">
    <source>
        <dbReference type="EMBL" id="MFC4107989.1"/>
    </source>
</evidence>
<keyword evidence="10" id="KW-1185">Reference proteome</keyword>
<reference evidence="10" key="1">
    <citation type="journal article" date="2019" name="Int. J. Syst. Evol. Microbiol.">
        <title>The Global Catalogue of Microorganisms (GCM) 10K type strain sequencing project: providing services to taxonomists for standard genome sequencing and annotation.</title>
        <authorList>
            <consortium name="The Broad Institute Genomics Platform"/>
            <consortium name="The Broad Institute Genome Sequencing Center for Infectious Disease"/>
            <person name="Wu L."/>
            <person name="Ma J."/>
        </authorList>
    </citation>
    <scope>NUCLEOTIDE SEQUENCE [LARGE SCALE GENOMIC DNA]</scope>
    <source>
        <strain evidence="10">2902at01</strain>
    </source>
</reference>
<dbReference type="Pfam" id="PF02687">
    <property type="entry name" value="FtsX"/>
    <property type="match status" value="2"/>
</dbReference>
<keyword evidence="6 7" id="KW-0472">Membrane</keyword>
<feature type="transmembrane region" description="Helical" evidence="7">
    <location>
        <begin position="790"/>
        <end position="809"/>
    </location>
</feature>
<sequence length="827" mass="84085">MTALAARLLRHRAGPSAATLLALIAGVMILVAMGTLVESGLRFRPEPRLWAAADLVVASRTVSHTFQEFGGETTTSTVALPEGGTVDAALVDRIRRLPGVAAVSGDDRVLIGSTDVVGHGWATYAFTGRPIAAGAAPAADDEVLADSRLGVVPGDHVDLVVGGVGQPYRVSGTADTGTAAVFFTDAQAARLSAHPGRVDAVGVRLAPGVDRATVGDAVRATAAAAGATTYAGSDRGQVEQAANLTAAGLLVEAGSAFGGYVVLLIVFVVAGTIGLSVRHRRRDLALLRAIAATPGQVRRMLTAEAALLALVGAAVGVPAGLSAARWVHGELVDRGFVPADFPMSGGLFTVPAAVGTAVLVAVLAALVAGRRVTGIRPTEALGEIAVEPRGGGRVRLVAGGLTLVAAVSSGAFVLGGGGPTAALAGAVGMLYLFVIAVALLAPRINAAAARLLTPVLPRIWRVSGYLAAANLRANARGMATVLTALVLSVGFGGSVWFLQTNLERQTVAQSGAGTRAERVLVAPGGLPPEAVREVRELAGVRAATGVRRTQVVVRSFDGIEPVAAQAVDPDGITGTMDLDVREGNLADLGADTVALSATQASASGWHVGDQAELWLGDGTPVRLRVVAVYRRGLGFGDVTLADRTVLGHTAGAADDEILVRAGPDADAGLAAWSARHPGSEVLDAAARTRLISADLAFGAWLNRLLIGVLVGYAALAAATTMVSAALARRRELALLRLVGLTRRQVRAMVHAEQAGLLGTAVLIGATIAALTLGAIVNALTGSPIPYVPPLGWVAVLGGTTLLALATTVLPVRRLLRVPPVDHIGIRE</sequence>
<evidence type="ECO:0000256" key="3">
    <source>
        <dbReference type="ARBA" id="ARBA00022475"/>
    </source>
</evidence>
<evidence type="ECO:0000256" key="5">
    <source>
        <dbReference type="ARBA" id="ARBA00022989"/>
    </source>
</evidence>
<comment type="subcellular location">
    <subcellularLocation>
        <location evidence="1">Cell membrane</location>
        <topology evidence="1">Multi-pass membrane protein</topology>
    </subcellularLocation>
</comment>
<comment type="similarity">
    <text evidence="2">Belongs to the ABC-4 integral membrane protein family. LolC/E subfamily.</text>
</comment>
<keyword evidence="4 7" id="KW-0812">Transmembrane</keyword>
<dbReference type="PANTHER" id="PTHR30489:SF0">
    <property type="entry name" value="LIPOPROTEIN-RELEASING SYSTEM TRANSMEMBRANE PROTEIN LOLE"/>
    <property type="match status" value="1"/>
</dbReference>
<keyword evidence="3" id="KW-1003">Cell membrane</keyword>
<feature type="transmembrane region" description="Helical" evidence="7">
    <location>
        <begin position="704"/>
        <end position="727"/>
    </location>
</feature>
<keyword evidence="5 7" id="KW-1133">Transmembrane helix</keyword>
<dbReference type="Proteomes" id="UP001595868">
    <property type="component" value="Unassembled WGS sequence"/>
</dbReference>
<organism evidence="9 10">
    <name type="scientific">Micromonospora zhanjiangensis</name>
    <dbReference type="NCBI Taxonomy" id="1522057"/>
    <lineage>
        <taxon>Bacteria</taxon>
        <taxon>Bacillati</taxon>
        <taxon>Actinomycetota</taxon>
        <taxon>Actinomycetes</taxon>
        <taxon>Micromonosporales</taxon>
        <taxon>Micromonosporaceae</taxon>
        <taxon>Micromonospora</taxon>
    </lineage>
</organism>
<feature type="transmembrane region" description="Helical" evidence="7">
    <location>
        <begin position="257"/>
        <end position="277"/>
    </location>
</feature>
<evidence type="ECO:0000256" key="2">
    <source>
        <dbReference type="ARBA" id="ARBA00005236"/>
    </source>
</evidence>
<feature type="transmembrane region" description="Helical" evidence="7">
    <location>
        <begin position="347"/>
        <end position="368"/>
    </location>
</feature>
<gene>
    <name evidence="9" type="ORF">ACFOX0_18915</name>
</gene>
<feature type="transmembrane region" description="Helical" evidence="7">
    <location>
        <begin position="479"/>
        <end position="498"/>
    </location>
</feature>
<evidence type="ECO:0000259" key="8">
    <source>
        <dbReference type="Pfam" id="PF02687"/>
    </source>
</evidence>
<protein>
    <submittedName>
        <fullName evidence="9">FtsX-like permease family protein</fullName>
    </submittedName>
</protein>
<dbReference type="EMBL" id="JBHSBN010000012">
    <property type="protein sequence ID" value="MFC4107989.1"/>
    <property type="molecule type" value="Genomic_DNA"/>
</dbReference>
<evidence type="ECO:0000256" key="6">
    <source>
        <dbReference type="ARBA" id="ARBA00023136"/>
    </source>
</evidence>
<comment type="caution">
    <text evidence="9">The sequence shown here is derived from an EMBL/GenBank/DDBJ whole genome shotgun (WGS) entry which is preliminary data.</text>
</comment>
<feature type="transmembrane region" description="Helical" evidence="7">
    <location>
        <begin position="17"/>
        <end position="37"/>
    </location>
</feature>
<feature type="transmembrane region" description="Helical" evidence="7">
    <location>
        <begin position="756"/>
        <end position="778"/>
    </location>
</feature>
<evidence type="ECO:0000313" key="10">
    <source>
        <dbReference type="Proteomes" id="UP001595868"/>
    </source>
</evidence>
<feature type="domain" description="ABC3 transporter permease C-terminal" evidence="8">
    <location>
        <begin position="705"/>
        <end position="819"/>
    </location>
</feature>
<name>A0ABV8KPJ5_9ACTN</name>
<dbReference type="PANTHER" id="PTHR30489">
    <property type="entry name" value="LIPOPROTEIN-RELEASING SYSTEM TRANSMEMBRANE PROTEIN LOLE"/>
    <property type="match status" value="1"/>
</dbReference>
<feature type="domain" description="ABC3 transporter permease C-terminal" evidence="8">
    <location>
        <begin position="257"/>
        <end position="375"/>
    </location>
</feature>
<feature type="transmembrane region" description="Helical" evidence="7">
    <location>
        <begin position="305"/>
        <end position="327"/>
    </location>
</feature>
<evidence type="ECO:0000256" key="4">
    <source>
        <dbReference type="ARBA" id="ARBA00022692"/>
    </source>
</evidence>
<evidence type="ECO:0000256" key="7">
    <source>
        <dbReference type="SAM" id="Phobius"/>
    </source>
</evidence>
<dbReference type="InterPro" id="IPR051447">
    <property type="entry name" value="Lipoprotein-release_system"/>
</dbReference>
<proteinExistence type="inferred from homology"/>
<feature type="transmembrane region" description="Helical" evidence="7">
    <location>
        <begin position="396"/>
        <end position="415"/>
    </location>
</feature>
<accession>A0ABV8KPJ5</accession>
<feature type="transmembrane region" description="Helical" evidence="7">
    <location>
        <begin position="421"/>
        <end position="441"/>
    </location>
</feature>
<dbReference type="RefSeq" id="WP_377547638.1">
    <property type="nucleotide sequence ID" value="NZ_JBHSBN010000012.1"/>
</dbReference>
<evidence type="ECO:0000256" key="1">
    <source>
        <dbReference type="ARBA" id="ARBA00004651"/>
    </source>
</evidence>